<evidence type="ECO:0000259" key="1">
    <source>
        <dbReference type="PROSITE" id="PS51186"/>
    </source>
</evidence>
<dbReference type="InterPro" id="IPR000182">
    <property type="entry name" value="GNAT_dom"/>
</dbReference>
<feature type="domain" description="N-acetyltransferase" evidence="1">
    <location>
        <begin position="16"/>
        <end position="180"/>
    </location>
</feature>
<organism evidence="2 3">
    <name type="scientific">Candidatus Woesebacteria bacterium RIFCSPHIGHO2_01_FULL_39_28</name>
    <dbReference type="NCBI Taxonomy" id="1802496"/>
    <lineage>
        <taxon>Bacteria</taxon>
        <taxon>Candidatus Woeseibacteriota</taxon>
    </lineage>
</organism>
<dbReference type="PROSITE" id="PS51186">
    <property type="entry name" value="GNAT"/>
    <property type="match status" value="1"/>
</dbReference>
<evidence type="ECO:0000313" key="2">
    <source>
        <dbReference type="EMBL" id="OGM25662.1"/>
    </source>
</evidence>
<dbReference type="SUPFAM" id="SSF55729">
    <property type="entry name" value="Acyl-CoA N-acyltransferases (Nat)"/>
    <property type="match status" value="1"/>
</dbReference>
<reference evidence="2 3" key="1">
    <citation type="journal article" date="2016" name="Nat. Commun.">
        <title>Thousands of microbial genomes shed light on interconnected biogeochemical processes in an aquifer system.</title>
        <authorList>
            <person name="Anantharaman K."/>
            <person name="Brown C.T."/>
            <person name="Hug L.A."/>
            <person name="Sharon I."/>
            <person name="Castelle C.J."/>
            <person name="Probst A.J."/>
            <person name="Thomas B.C."/>
            <person name="Singh A."/>
            <person name="Wilkins M.J."/>
            <person name="Karaoz U."/>
            <person name="Brodie E.L."/>
            <person name="Williams K.H."/>
            <person name="Hubbard S.S."/>
            <person name="Banfield J.F."/>
        </authorList>
    </citation>
    <scope>NUCLEOTIDE SEQUENCE [LARGE SCALE GENOMIC DNA]</scope>
</reference>
<dbReference type="CDD" id="cd04301">
    <property type="entry name" value="NAT_SF"/>
    <property type="match status" value="1"/>
</dbReference>
<dbReference type="GO" id="GO:0016747">
    <property type="term" value="F:acyltransferase activity, transferring groups other than amino-acyl groups"/>
    <property type="evidence" value="ECO:0007669"/>
    <property type="project" value="InterPro"/>
</dbReference>
<dbReference type="AlphaFoldDB" id="A0A1F7YEF8"/>
<dbReference type="Pfam" id="PF00583">
    <property type="entry name" value="Acetyltransf_1"/>
    <property type="match status" value="1"/>
</dbReference>
<accession>A0A1F7YEF8</accession>
<dbReference type="EMBL" id="MGGI01000021">
    <property type="protein sequence ID" value="OGM25662.1"/>
    <property type="molecule type" value="Genomic_DNA"/>
</dbReference>
<proteinExistence type="predicted"/>
<dbReference type="InterPro" id="IPR016181">
    <property type="entry name" value="Acyl_CoA_acyltransferase"/>
</dbReference>
<comment type="caution">
    <text evidence="2">The sequence shown here is derived from an EMBL/GenBank/DDBJ whole genome shotgun (WGS) entry which is preliminary data.</text>
</comment>
<sequence>MPAVERRINKEAQVLIGLEPLSAVNVAEVSDFFRRQFNNPDEWCDLDELVSRLERKQEVVGMVDRVEEKVVGAVVAYRNPFSHDEWTVPIIAVQKAKPESNVSGFRGQGRGRALMEAVYGEIRTHGGKAVVADTNKLKERGGSKEFLEACGFRLIGEIPGYFTGEVNETGLMFVYHLNKT</sequence>
<dbReference type="Gene3D" id="3.40.630.30">
    <property type="match status" value="1"/>
</dbReference>
<dbReference type="Proteomes" id="UP000178851">
    <property type="component" value="Unassembled WGS sequence"/>
</dbReference>
<evidence type="ECO:0000313" key="3">
    <source>
        <dbReference type="Proteomes" id="UP000178851"/>
    </source>
</evidence>
<protein>
    <recommendedName>
        <fullName evidence="1">N-acetyltransferase domain-containing protein</fullName>
    </recommendedName>
</protein>
<gene>
    <name evidence="2" type="ORF">A2627_04450</name>
</gene>
<name>A0A1F7YEF8_9BACT</name>